<evidence type="ECO:0000256" key="1">
    <source>
        <dbReference type="ARBA" id="ARBA00001946"/>
    </source>
</evidence>
<dbReference type="InterPro" id="IPR033749">
    <property type="entry name" value="Polyprenyl_synt_CS"/>
</dbReference>
<reference evidence="6" key="1">
    <citation type="journal article" date="2014" name="Front. Microbiol.">
        <title>High frequency of phylogenetically diverse reductive dehalogenase-homologous genes in deep subseafloor sedimentary metagenomes.</title>
        <authorList>
            <person name="Kawai M."/>
            <person name="Futagami T."/>
            <person name="Toyoda A."/>
            <person name="Takaki Y."/>
            <person name="Nishi S."/>
            <person name="Hori S."/>
            <person name="Arai W."/>
            <person name="Tsubouchi T."/>
            <person name="Morono Y."/>
            <person name="Uchiyama I."/>
            <person name="Ito T."/>
            <person name="Fujiyama A."/>
            <person name="Inagaki F."/>
            <person name="Takami H."/>
        </authorList>
    </citation>
    <scope>NUCLEOTIDE SEQUENCE</scope>
    <source>
        <strain evidence="6">Expedition CK06-06</strain>
    </source>
</reference>
<dbReference type="InterPro" id="IPR000092">
    <property type="entry name" value="Polyprenyl_synt"/>
</dbReference>
<evidence type="ECO:0000313" key="6">
    <source>
        <dbReference type="EMBL" id="GAI82204.1"/>
    </source>
</evidence>
<dbReference type="Pfam" id="PF00348">
    <property type="entry name" value="polyprenyl_synt"/>
    <property type="match status" value="1"/>
</dbReference>
<dbReference type="InterPro" id="IPR008949">
    <property type="entry name" value="Isoprenoid_synthase_dom_sf"/>
</dbReference>
<dbReference type="EMBL" id="BARW01014973">
    <property type="protein sequence ID" value="GAI82204.1"/>
    <property type="molecule type" value="Genomic_DNA"/>
</dbReference>
<name>X1TQ81_9ZZZZ</name>
<evidence type="ECO:0000256" key="2">
    <source>
        <dbReference type="ARBA" id="ARBA00006706"/>
    </source>
</evidence>
<dbReference type="GO" id="GO:0046872">
    <property type="term" value="F:metal ion binding"/>
    <property type="evidence" value="ECO:0007669"/>
    <property type="project" value="UniProtKB-KW"/>
</dbReference>
<dbReference type="PANTHER" id="PTHR12001">
    <property type="entry name" value="GERANYLGERANYL PYROPHOSPHATE SYNTHASE"/>
    <property type="match status" value="1"/>
</dbReference>
<dbReference type="PROSITE" id="PS00444">
    <property type="entry name" value="POLYPRENYL_SYNTHASE_2"/>
    <property type="match status" value="1"/>
</dbReference>
<comment type="similarity">
    <text evidence="2">Belongs to the FPP/GGPP synthase family.</text>
</comment>
<gene>
    <name evidence="6" type="ORF">S12H4_26403</name>
</gene>
<protein>
    <recommendedName>
        <fullName evidence="7">Polyprenyl synthetase</fullName>
    </recommendedName>
</protein>
<dbReference type="GO" id="GO:0008299">
    <property type="term" value="P:isoprenoid biosynthetic process"/>
    <property type="evidence" value="ECO:0007669"/>
    <property type="project" value="InterPro"/>
</dbReference>
<comment type="caution">
    <text evidence="6">The sequence shown here is derived from an EMBL/GenBank/DDBJ whole genome shotgun (WGS) entry which is preliminary data.</text>
</comment>
<comment type="cofactor">
    <cofactor evidence="1">
        <name>Mg(2+)</name>
        <dbReference type="ChEBI" id="CHEBI:18420"/>
    </cofactor>
</comment>
<dbReference type="AlphaFoldDB" id="X1TQ81"/>
<evidence type="ECO:0008006" key="7">
    <source>
        <dbReference type="Google" id="ProtNLM"/>
    </source>
</evidence>
<keyword evidence="3" id="KW-0808">Transferase</keyword>
<dbReference type="Gene3D" id="1.10.600.10">
    <property type="entry name" value="Farnesyl Diphosphate Synthase"/>
    <property type="match status" value="1"/>
</dbReference>
<keyword evidence="4" id="KW-0479">Metal-binding</keyword>
<keyword evidence="5" id="KW-0460">Magnesium</keyword>
<evidence type="ECO:0000256" key="5">
    <source>
        <dbReference type="ARBA" id="ARBA00022842"/>
    </source>
</evidence>
<sequence length="192" mass="22008">MSVAAQNLVRGEFDQIKTKKELRQGERIYLKKINEKTSSLFKVSCALGGILSNSAEAEIEKMRRFGQYLGISFQINDDLLDMDARKISQNLGKPTGNDIRQGNITLPIIYALRNRRFKKEIKDLFTKEEIKNKDIDRLLKILPETDAIEHARERLKFYLGKAREIAESINSGQKRQGLLKVCSFFEQEAGGR</sequence>
<dbReference type="GO" id="GO:0004659">
    <property type="term" value="F:prenyltransferase activity"/>
    <property type="evidence" value="ECO:0007669"/>
    <property type="project" value="InterPro"/>
</dbReference>
<accession>X1TQ81</accession>
<evidence type="ECO:0000256" key="3">
    <source>
        <dbReference type="ARBA" id="ARBA00022679"/>
    </source>
</evidence>
<organism evidence="6">
    <name type="scientific">marine sediment metagenome</name>
    <dbReference type="NCBI Taxonomy" id="412755"/>
    <lineage>
        <taxon>unclassified sequences</taxon>
        <taxon>metagenomes</taxon>
        <taxon>ecological metagenomes</taxon>
    </lineage>
</organism>
<proteinExistence type="inferred from homology"/>
<dbReference type="PANTHER" id="PTHR12001:SF69">
    <property type="entry name" value="ALL TRANS-POLYPRENYL-DIPHOSPHATE SYNTHASE PDSS1"/>
    <property type="match status" value="1"/>
</dbReference>
<evidence type="ECO:0000256" key="4">
    <source>
        <dbReference type="ARBA" id="ARBA00022723"/>
    </source>
</evidence>
<dbReference type="SUPFAM" id="SSF48576">
    <property type="entry name" value="Terpenoid synthases"/>
    <property type="match status" value="1"/>
</dbReference>